<reference evidence="1" key="1">
    <citation type="submission" date="2020-06" db="EMBL/GenBank/DDBJ databases">
        <authorList>
            <person name="Li T."/>
            <person name="Hu X."/>
            <person name="Zhang T."/>
            <person name="Song X."/>
            <person name="Zhang H."/>
            <person name="Dai N."/>
            <person name="Sheng W."/>
            <person name="Hou X."/>
            <person name="Wei L."/>
        </authorList>
    </citation>
    <scope>NUCLEOTIDE SEQUENCE</scope>
    <source>
        <strain evidence="1">G01</strain>
        <tissue evidence="1">Leaf</tissue>
    </source>
</reference>
<comment type="caution">
    <text evidence="1">The sequence shown here is derived from an EMBL/GenBank/DDBJ whole genome shotgun (WGS) entry which is preliminary data.</text>
</comment>
<reference evidence="1" key="2">
    <citation type="journal article" date="2024" name="Plant">
        <title>Genomic evolution and insights into agronomic trait innovations of Sesamum species.</title>
        <authorList>
            <person name="Miao H."/>
            <person name="Wang L."/>
            <person name="Qu L."/>
            <person name="Liu H."/>
            <person name="Sun Y."/>
            <person name="Le M."/>
            <person name="Wang Q."/>
            <person name="Wei S."/>
            <person name="Zheng Y."/>
            <person name="Lin W."/>
            <person name="Duan Y."/>
            <person name="Cao H."/>
            <person name="Xiong S."/>
            <person name="Wang X."/>
            <person name="Wei L."/>
            <person name="Li C."/>
            <person name="Ma Q."/>
            <person name="Ju M."/>
            <person name="Zhao R."/>
            <person name="Li G."/>
            <person name="Mu C."/>
            <person name="Tian Q."/>
            <person name="Mei H."/>
            <person name="Zhang T."/>
            <person name="Gao T."/>
            <person name="Zhang H."/>
        </authorList>
    </citation>
    <scope>NUCLEOTIDE SEQUENCE</scope>
    <source>
        <strain evidence="1">G01</strain>
    </source>
</reference>
<protein>
    <submittedName>
        <fullName evidence="1">Uncharacterized protein</fullName>
    </submittedName>
</protein>
<gene>
    <name evidence="1" type="ORF">Sangu_2662400</name>
</gene>
<evidence type="ECO:0000313" key="1">
    <source>
        <dbReference type="EMBL" id="KAL0288348.1"/>
    </source>
</evidence>
<name>A0AAW2J3Q1_9LAMI</name>
<accession>A0AAW2J3Q1</accession>
<dbReference type="AlphaFoldDB" id="A0AAW2J3Q1"/>
<dbReference type="EMBL" id="JACGWK010001450">
    <property type="protein sequence ID" value="KAL0288348.1"/>
    <property type="molecule type" value="Genomic_DNA"/>
</dbReference>
<sequence length="163" mass="18168">MRHLPYLFLGRKSTSQTFSCNPSGDFDASNLPRGKDHYESFTILQIPADIQDETYVAAFLSCWLCSFVLPHRKAGKVRASTFKVASRMAQGGCFSLAVPLWQVSTVALVTCLLPRTCSTLQPFFPSMMCMVGLDAIFRPTFLPSLNLSKLMVKYTRGEHGQAF</sequence>
<organism evidence="1">
    <name type="scientific">Sesamum angustifolium</name>
    <dbReference type="NCBI Taxonomy" id="2727405"/>
    <lineage>
        <taxon>Eukaryota</taxon>
        <taxon>Viridiplantae</taxon>
        <taxon>Streptophyta</taxon>
        <taxon>Embryophyta</taxon>
        <taxon>Tracheophyta</taxon>
        <taxon>Spermatophyta</taxon>
        <taxon>Magnoliopsida</taxon>
        <taxon>eudicotyledons</taxon>
        <taxon>Gunneridae</taxon>
        <taxon>Pentapetalae</taxon>
        <taxon>asterids</taxon>
        <taxon>lamiids</taxon>
        <taxon>Lamiales</taxon>
        <taxon>Pedaliaceae</taxon>
        <taxon>Sesamum</taxon>
    </lineage>
</organism>
<proteinExistence type="predicted"/>